<dbReference type="Proteomes" id="UP000183107">
    <property type="component" value="Unassembled WGS sequence"/>
</dbReference>
<evidence type="ECO:0000256" key="7">
    <source>
        <dbReference type="ARBA" id="ARBA00022763"/>
    </source>
</evidence>
<gene>
    <name evidence="14" type="ORF">SAMN05216386_2397</name>
</gene>
<dbReference type="NCBIfam" id="TIGR00758">
    <property type="entry name" value="UDG_fam4"/>
    <property type="match status" value="1"/>
</dbReference>
<comment type="similarity">
    <text evidence="2">Belongs to the uracil-DNA glycosylase (UDG) superfamily. Type 4 (UDGa) family.</text>
</comment>
<dbReference type="PANTHER" id="PTHR33693">
    <property type="entry name" value="TYPE-5 URACIL-DNA GLYCOSYLASE"/>
    <property type="match status" value="1"/>
</dbReference>
<reference evidence="15" key="1">
    <citation type="submission" date="2016-10" db="EMBL/GenBank/DDBJ databases">
        <authorList>
            <person name="Varghese N."/>
        </authorList>
    </citation>
    <scope>NUCLEOTIDE SEQUENCE [LARGE SCALE GENOMIC DNA]</scope>
    <source>
        <strain evidence="15">Nsp8</strain>
    </source>
</reference>
<evidence type="ECO:0000313" key="15">
    <source>
        <dbReference type="Proteomes" id="UP000183107"/>
    </source>
</evidence>
<evidence type="ECO:0000256" key="2">
    <source>
        <dbReference type="ARBA" id="ARBA00006521"/>
    </source>
</evidence>
<evidence type="ECO:0000256" key="4">
    <source>
        <dbReference type="ARBA" id="ARBA00019403"/>
    </source>
</evidence>
<dbReference type="InterPro" id="IPR036895">
    <property type="entry name" value="Uracil-DNA_glycosylase-like_sf"/>
</dbReference>
<evidence type="ECO:0000256" key="8">
    <source>
        <dbReference type="ARBA" id="ARBA00022801"/>
    </source>
</evidence>
<dbReference type="EC" id="3.2.2.27" evidence="3"/>
<keyword evidence="11" id="KW-0234">DNA repair</keyword>
<keyword evidence="10" id="KW-0411">Iron-sulfur</keyword>
<keyword evidence="8" id="KW-0378">Hydrolase</keyword>
<evidence type="ECO:0000256" key="9">
    <source>
        <dbReference type="ARBA" id="ARBA00023004"/>
    </source>
</evidence>
<dbReference type="Gene3D" id="3.40.470.10">
    <property type="entry name" value="Uracil-DNA glycosylase-like domain"/>
    <property type="match status" value="1"/>
</dbReference>
<keyword evidence="9" id="KW-0408">Iron</keyword>
<dbReference type="Pfam" id="PF03167">
    <property type="entry name" value="UDG"/>
    <property type="match status" value="1"/>
</dbReference>
<evidence type="ECO:0000256" key="12">
    <source>
        <dbReference type="SAM" id="MobiDB-lite"/>
    </source>
</evidence>
<organism evidence="14 15">
    <name type="scientific">Nitrosospira briensis</name>
    <dbReference type="NCBI Taxonomy" id="35799"/>
    <lineage>
        <taxon>Bacteria</taxon>
        <taxon>Pseudomonadati</taxon>
        <taxon>Pseudomonadota</taxon>
        <taxon>Betaproteobacteria</taxon>
        <taxon>Nitrosomonadales</taxon>
        <taxon>Nitrosomonadaceae</taxon>
        <taxon>Nitrosospira</taxon>
    </lineage>
</organism>
<evidence type="ECO:0000256" key="6">
    <source>
        <dbReference type="ARBA" id="ARBA00022723"/>
    </source>
</evidence>
<keyword evidence="5" id="KW-0004">4Fe-4S</keyword>
<comment type="catalytic activity">
    <reaction evidence="1">
        <text>Hydrolyzes single-stranded DNA or mismatched double-stranded DNA and polynucleotides, releasing free uracil.</text>
        <dbReference type="EC" id="3.2.2.27"/>
    </reaction>
</comment>
<evidence type="ECO:0000259" key="13">
    <source>
        <dbReference type="SMART" id="SM00986"/>
    </source>
</evidence>
<dbReference type="OrthoDB" id="5290748at2"/>
<sequence length="271" mass="29594">MTADGNARHARRNEILKELGLTPLWRTRAASTPGTSQPSELPQERQPVPVPLASPEMRSESGEQICSHLASDVLKDRQVKISEMNWGELETSIAGCTACGLCQSRTRTVSGVGDQNADWLYIGEGPGAQEDLIGEPFVGQAGKLLDNMLTAIDLKRGRRVFITNIVKCRPPANREPLPEEAQCCQPYLARQIELIKPKLIIALGKVAAQNLLGTDASLGSLRGRLHQHSGIPVIVTYHPAYLLRTLPAKAKAWEDLCFARSTMETLLQSGN</sequence>
<dbReference type="GO" id="GO:0046872">
    <property type="term" value="F:metal ion binding"/>
    <property type="evidence" value="ECO:0007669"/>
    <property type="project" value="UniProtKB-KW"/>
</dbReference>
<name>A0A1I5DTI1_9PROT</name>
<dbReference type="PANTHER" id="PTHR33693:SF1">
    <property type="entry name" value="TYPE-4 URACIL-DNA GLYCOSYLASE"/>
    <property type="match status" value="1"/>
</dbReference>
<dbReference type="SMART" id="SM00987">
    <property type="entry name" value="UreE_C"/>
    <property type="match status" value="1"/>
</dbReference>
<keyword evidence="6" id="KW-0479">Metal-binding</keyword>
<dbReference type="AlphaFoldDB" id="A0A1I5DTI1"/>
<dbReference type="InterPro" id="IPR005122">
    <property type="entry name" value="Uracil-DNA_glycosylase-like"/>
</dbReference>
<dbReference type="SMART" id="SM00986">
    <property type="entry name" value="UDG"/>
    <property type="match status" value="1"/>
</dbReference>
<evidence type="ECO:0000256" key="3">
    <source>
        <dbReference type="ARBA" id="ARBA00012030"/>
    </source>
</evidence>
<evidence type="ECO:0000256" key="10">
    <source>
        <dbReference type="ARBA" id="ARBA00023014"/>
    </source>
</evidence>
<evidence type="ECO:0000313" key="14">
    <source>
        <dbReference type="EMBL" id="SFO02554.1"/>
    </source>
</evidence>
<feature type="compositionally biased region" description="Polar residues" evidence="12">
    <location>
        <begin position="29"/>
        <end position="40"/>
    </location>
</feature>
<dbReference type="InterPro" id="IPR051536">
    <property type="entry name" value="UDG_Type-4/5"/>
</dbReference>
<dbReference type="GO" id="GO:0004844">
    <property type="term" value="F:uracil DNA N-glycosylase activity"/>
    <property type="evidence" value="ECO:0007669"/>
    <property type="project" value="UniProtKB-EC"/>
</dbReference>
<feature type="region of interest" description="Disordered" evidence="12">
    <location>
        <begin position="22"/>
        <end position="58"/>
    </location>
</feature>
<dbReference type="EMBL" id="FOVJ01000006">
    <property type="protein sequence ID" value="SFO02554.1"/>
    <property type="molecule type" value="Genomic_DNA"/>
</dbReference>
<dbReference type="GO" id="GO:0006281">
    <property type="term" value="P:DNA repair"/>
    <property type="evidence" value="ECO:0007669"/>
    <property type="project" value="UniProtKB-KW"/>
</dbReference>
<accession>A0A1I5DTI1</accession>
<keyword evidence="15" id="KW-1185">Reference proteome</keyword>
<proteinExistence type="inferred from homology"/>
<evidence type="ECO:0000256" key="11">
    <source>
        <dbReference type="ARBA" id="ARBA00023204"/>
    </source>
</evidence>
<feature type="domain" description="Uracil-DNA glycosylase-like" evidence="13">
    <location>
        <begin position="110"/>
        <end position="257"/>
    </location>
</feature>
<protein>
    <recommendedName>
        <fullName evidence="4">Type-4 uracil-DNA glycosylase</fullName>
        <ecNumber evidence="3">3.2.2.27</ecNumber>
    </recommendedName>
</protein>
<dbReference type="GO" id="GO:0051539">
    <property type="term" value="F:4 iron, 4 sulfur cluster binding"/>
    <property type="evidence" value="ECO:0007669"/>
    <property type="project" value="UniProtKB-KW"/>
</dbReference>
<keyword evidence="7" id="KW-0227">DNA damage</keyword>
<dbReference type="CDD" id="cd10030">
    <property type="entry name" value="UDG-F4_TTUDGA_SPO1dp_like"/>
    <property type="match status" value="1"/>
</dbReference>
<dbReference type="SUPFAM" id="SSF52141">
    <property type="entry name" value="Uracil-DNA glycosylase-like"/>
    <property type="match status" value="1"/>
</dbReference>
<dbReference type="RefSeq" id="WP_074797693.1">
    <property type="nucleotide sequence ID" value="NZ_FOVJ01000006.1"/>
</dbReference>
<evidence type="ECO:0000256" key="1">
    <source>
        <dbReference type="ARBA" id="ARBA00001400"/>
    </source>
</evidence>
<dbReference type="InterPro" id="IPR005273">
    <property type="entry name" value="Ura-DNA_glyco_family4"/>
</dbReference>
<evidence type="ECO:0000256" key="5">
    <source>
        <dbReference type="ARBA" id="ARBA00022485"/>
    </source>
</evidence>